<dbReference type="SUPFAM" id="SSF52540">
    <property type="entry name" value="P-loop containing nucleoside triphosphate hydrolases"/>
    <property type="match status" value="1"/>
</dbReference>
<evidence type="ECO:0000259" key="5">
    <source>
        <dbReference type="PROSITE" id="PS50893"/>
    </source>
</evidence>
<sequence>MTAPKVQLSLRGIRKSFPGKAGPVPVLDGLNFDIYERDFVSIIGPSGCGKTTVFNVIAGLLEPDGGSMMFRGEVVPGLRGRVGYMMQKDLLFPWRTVLQNVMLGLEMKGVQQGEALDTAREYLSTFGLSGFENAYPRTLSGGMRQRTALIRTLIMDPDILLLDEPFSALDYQTRLYLEGVLLDAVETFNKTVILVTHDIDEAVALSKRVVVLGNRPTKVKAVHEIGLDARSPVGARSDPRFAEYFHTLCGELDIQTRTRAA</sequence>
<dbReference type="PROSITE" id="PS50893">
    <property type="entry name" value="ABC_TRANSPORTER_2"/>
    <property type="match status" value="1"/>
</dbReference>
<dbReference type="PANTHER" id="PTHR42788:SF2">
    <property type="entry name" value="ABC TRANSPORTER ATP-BINDING PROTEIN"/>
    <property type="match status" value="1"/>
</dbReference>
<dbReference type="InterPro" id="IPR027417">
    <property type="entry name" value="P-loop_NTPase"/>
</dbReference>
<evidence type="ECO:0000256" key="2">
    <source>
        <dbReference type="ARBA" id="ARBA00022448"/>
    </source>
</evidence>
<keyword evidence="2" id="KW-0813">Transport</keyword>
<organism evidence="6 7">
    <name type="scientific">Methylobacterium soli</name>
    <dbReference type="NCBI Taxonomy" id="553447"/>
    <lineage>
        <taxon>Bacteria</taxon>
        <taxon>Pseudomonadati</taxon>
        <taxon>Pseudomonadota</taxon>
        <taxon>Alphaproteobacteria</taxon>
        <taxon>Hyphomicrobiales</taxon>
        <taxon>Methylobacteriaceae</taxon>
        <taxon>Methylobacterium</taxon>
    </lineage>
</organism>
<evidence type="ECO:0000256" key="1">
    <source>
        <dbReference type="ARBA" id="ARBA00005417"/>
    </source>
</evidence>
<dbReference type="EMBL" id="VZZK01000027">
    <property type="protein sequence ID" value="KAB1076714.1"/>
    <property type="molecule type" value="Genomic_DNA"/>
</dbReference>
<dbReference type="PANTHER" id="PTHR42788">
    <property type="entry name" value="TAURINE IMPORT ATP-BINDING PROTEIN-RELATED"/>
    <property type="match status" value="1"/>
</dbReference>
<dbReference type="CDD" id="cd03293">
    <property type="entry name" value="ABC_NrtD_SsuB_transporters"/>
    <property type="match status" value="1"/>
</dbReference>
<dbReference type="Gene3D" id="3.40.50.300">
    <property type="entry name" value="P-loop containing nucleotide triphosphate hydrolases"/>
    <property type="match status" value="1"/>
</dbReference>
<dbReference type="RefSeq" id="WP_151002452.1">
    <property type="nucleotide sequence ID" value="NZ_BPQY01000730.1"/>
</dbReference>
<proteinExistence type="inferred from homology"/>
<name>A0A6L3SVW0_9HYPH</name>
<dbReference type="Proteomes" id="UP000474159">
    <property type="component" value="Unassembled WGS sequence"/>
</dbReference>
<keyword evidence="3" id="KW-0547">Nucleotide-binding</keyword>
<dbReference type="InterPro" id="IPR050166">
    <property type="entry name" value="ABC_transporter_ATP-bind"/>
</dbReference>
<dbReference type="SMART" id="SM00382">
    <property type="entry name" value="AAA"/>
    <property type="match status" value="1"/>
</dbReference>
<dbReference type="OrthoDB" id="9797536at2"/>
<reference evidence="6 7" key="1">
    <citation type="submission" date="2019-09" db="EMBL/GenBank/DDBJ databases">
        <title>YIM 48816 draft genome.</title>
        <authorList>
            <person name="Jiang L."/>
        </authorList>
    </citation>
    <scope>NUCLEOTIDE SEQUENCE [LARGE SCALE GENOMIC DNA]</scope>
    <source>
        <strain evidence="6 7">YIM 48816</strain>
    </source>
</reference>
<evidence type="ECO:0000313" key="6">
    <source>
        <dbReference type="EMBL" id="KAB1076714.1"/>
    </source>
</evidence>
<comment type="similarity">
    <text evidence="1">Belongs to the ABC transporter superfamily.</text>
</comment>
<dbReference type="GO" id="GO:0005524">
    <property type="term" value="F:ATP binding"/>
    <property type="evidence" value="ECO:0007669"/>
    <property type="project" value="UniProtKB-KW"/>
</dbReference>
<gene>
    <name evidence="6" type="ORF">F6X53_21730</name>
</gene>
<dbReference type="GO" id="GO:0016887">
    <property type="term" value="F:ATP hydrolysis activity"/>
    <property type="evidence" value="ECO:0007669"/>
    <property type="project" value="InterPro"/>
</dbReference>
<dbReference type="InterPro" id="IPR003439">
    <property type="entry name" value="ABC_transporter-like_ATP-bd"/>
</dbReference>
<evidence type="ECO:0000256" key="3">
    <source>
        <dbReference type="ARBA" id="ARBA00022741"/>
    </source>
</evidence>
<comment type="caution">
    <text evidence="6">The sequence shown here is derived from an EMBL/GenBank/DDBJ whole genome shotgun (WGS) entry which is preliminary data.</text>
</comment>
<accession>A0A6L3SVW0</accession>
<dbReference type="AlphaFoldDB" id="A0A6L3SVW0"/>
<dbReference type="InterPro" id="IPR003593">
    <property type="entry name" value="AAA+_ATPase"/>
</dbReference>
<dbReference type="Pfam" id="PF00005">
    <property type="entry name" value="ABC_tran"/>
    <property type="match status" value="1"/>
</dbReference>
<keyword evidence="7" id="KW-1185">Reference proteome</keyword>
<protein>
    <submittedName>
        <fullName evidence="6">ABC transporter ATP-binding protein</fullName>
    </submittedName>
</protein>
<feature type="domain" description="ABC transporter" evidence="5">
    <location>
        <begin position="8"/>
        <end position="239"/>
    </location>
</feature>
<keyword evidence="4 6" id="KW-0067">ATP-binding</keyword>
<evidence type="ECO:0000256" key="4">
    <source>
        <dbReference type="ARBA" id="ARBA00022840"/>
    </source>
</evidence>
<evidence type="ECO:0000313" key="7">
    <source>
        <dbReference type="Proteomes" id="UP000474159"/>
    </source>
</evidence>